<feature type="transmembrane region" description="Helical" evidence="6">
    <location>
        <begin position="92"/>
        <end position="113"/>
    </location>
</feature>
<feature type="transmembrane region" description="Helical" evidence="6">
    <location>
        <begin position="377"/>
        <end position="396"/>
    </location>
</feature>
<evidence type="ECO:0000256" key="3">
    <source>
        <dbReference type="ARBA" id="ARBA00022692"/>
    </source>
</evidence>
<dbReference type="InterPro" id="IPR050833">
    <property type="entry name" value="Poly_Biosynth_Transport"/>
</dbReference>
<evidence type="ECO:0000256" key="4">
    <source>
        <dbReference type="ARBA" id="ARBA00022989"/>
    </source>
</evidence>
<keyword evidence="3 6" id="KW-0812">Transmembrane</keyword>
<dbReference type="GeneID" id="15391699"/>
<feature type="transmembrane region" description="Helical" evidence="6">
    <location>
        <begin position="133"/>
        <end position="154"/>
    </location>
</feature>
<dbReference type="KEGG" id="ast:Asulf_00053"/>
<feature type="transmembrane region" description="Helical" evidence="6">
    <location>
        <begin position="60"/>
        <end position="80"/>
    </location>
</feature>
<evidence type="ECO:0000313" key="7">
    <source>
        <dbReference type="EMBL" id="AGK60089.1"/>
    </source>
</evidence>
<feature type="transmembrane region" description="Helical" evidence="6">
    <location>
        <begin position="263"/>
        <end position="292"/>
    </location>
</feature>
<evidence type="ECO:0000313" key="8">
    <source>
        <dbReference type="Proteomes" id="UP000013307"/>
    </source>
</evidence>
<evidence type="ECO:0000256" key="6">
    <source>
        <dbReference type="SAM" id="Phobius"/>
    </source>
</evidence>
<evidence type="ECO:0008006" key="9">
    <source>
        <dbReference type="Google" id="ProtNLM"/>
    </source>
</evidence>
<dbReference type="EMBL" id="CP005290">
    <property type="protein sequence ID" value="AGK60089.1"/>
    <property type="molecule type" value="Genomic_DNA"/>
</dbReference>
<dbReference type="HOGENOM" id="CLU_030866_1_0_2"/>
<dbReference type="RefSeq" id="WP_015589688.1">
    <property type="nucleotide sequence ID" value="NC_021169.1"/>
</dbReference>
<feature type="transmembrane region" description="Helical" evidence="6">
    <location>
        <begin position="403"/>
        <end position="424"/>
    </location>
</feature>
<reference evidence="7 8" key="1">
    <citation type="journal article" date="2013" name="Genome Announc.">
        <title>Complete Genome Sequence of the Thermophilic and Facultatively Chemolithoautotrophic Sulfate Reducer Archaeoglobus sulfaticallidus Strain PM70-1T.</title>
        <authorList>
            <person name="Stokke R."/>
            <person name="Hocking W.P."/>
            <person name="Steinsbu B.O."/>
            <person name="Steen I.H."/>
        </authorList>
    </citation>
    <scope>NUCLEOTIDE SEQUENCE [LARGE SCALE GENOMIC DNA]</scope>
    <source>
        <strain evidence="7">PM70-1</strain>
    </source>
</reference>
<proteinExistence type="predicted"/>
<name>N0B8Z3_9EURY</name>
<feature type="transmembrane region" description="Helical" evidence="6">
    <location>
        <begin position="430"/>
        <end position="449"/>
    </location>
</feature>
<keyword evidence="8" id="KW-1185">Reference proteome</keyword>
<protein>
    <recommendedName>
        <fullName evidence="9">Membrane protein involved in the export of O-antigen and teichoic acid</fullName>
    </recommendedName>
</protein>
<evidence type="ECO:0000256" key="2">
    <source>
        <dbReference type="ARBA" id="ARBA00022475"/>
    </source>
</evidence>
<accession>N0B8Z3</accession>
<evidence type="ECO:0000256" key="5">
    <source>
        <dbReference type="ARBA" id="ARBA00023136"/>
    </source>
</evidence>
<dbReference type="Pfam" id="PF01943">
    <property type="entry name" value="Polysacc_synt"/>
    <property type="match status" value="1"/>
</dbReference>
<gene>
    <name evidence="7" type="ORF">Asulf_00053</name>
</gene>
<dbReference type="OrthoDB" id="101719at2157"/>
<keyword evidence="2" id="KW-1003">Cell membrane</keyword>
<evidence type="ECO:0000256" key="1">
    <source>
        <dbReference type="ARBA" id="ARBA00004651"/>
    </source>
</evidence>
<dbReference type="eggNOG" id="arCOG02213">
    <property type="taxonomic scope" value="Archaea"/>
</dbReference>
<feature type="transmembrane region" description="Helical" evidence="6">
    <location>
        <begin position="344"/>
        <end position="365"/>
    </location>
</feature>
<dbReference type="GO" id="GO:0005886">
    <property type="term" value="C:plasma membrane"/>
    <property type="evidence" value="ECO:0007669"/>
    <property type="project" value="UniProtKB-SubCell"/>
</dbReference>
<keyword evidence="4 6" id="KW-1133">Transmembrane helix</keyword>
<organism evidence="7 8">
    <name type="scientific">Archaeoglobus sulfaticallidus PM70-1</name>
    <dbReference type="NCBI Taxonomy" id="387631"/>
    <lineage>
        <taxon>Archaea</taxon>
        <taxon>Methanobacteriati</taxon>
        <taxon>Methanobacteriota</taxon>
        <taxon>Archaeoglobi</taxon>
        <taxon>Archaeoglobales</taxon>
        <taxon>Archaeoglobaceae</taxon>
        <taxon>Archaeoglobus</taxon>
    </lineage>
</organism>
<dbReference type="PANTHER" id="PTHR30250:SF11">
    <property type="entry name" value="O-ANTIGEN TRANSPORTER-RELATED"/>
    <property type="match status" value="1"/>
</dbReference>
<dbReference type="Proteomes" id="UP000013307">
    <property type="component" value="Chromosome"/>
</dbReference>
<dbReference type="AlphaFoldDB" id="N0B8Z3"/>
<comment type="subcellular location">
    <subcellularLocation>
        <location evidence="1">Cell membrane</location>
        <topology evidence="1">Multi-pass membrane protein</topology>
    </subcellularLocation>
</comment>
<dbReference type="InterPro" id="IPR002797">
    <property type="entry name" value="Polysacc_synth"/>
</dbReference>
<dbReference type="STRING" id="387631.Asulf_00053"/>
<feature type="transmembrane region" description="Helical" evidence="6">
    <location>
        <begin position="298"/>
        <end position="323"/>
    </location>
</feature>
<sequence>MKDDMRLEDVGRKEETHWNIKSNLQRIILHIRDLFIQTTRIITSKEKLREHARTPLYENAYYLMAGSVVSASLGLIYWIVIARIYSPAEIGLASALISTVGMLSSFSLLGFNLGLVRFLPEDEDKNGTINSCLTMSGLISMMLSIIFISGITLWMPKLLFLKENMVFSLLFTFFAIIGSILFMQRYVFIAFRSVKFNFLQQIIANVLKIPLAIVLISLGVLGIFLAYGSALLLAVILGNVLIRIILPGYSPLPTIKKKVINDMLHYSFANYVAGIFGGISNFILPLMVLSILGAEANAYFTIAFTASMMVFTVPCAIATSLFAEGSNVPEKLRINAIRSIKLSFILLIPLSILIFLFGDKILLLFGRAYSENAFKLLSIFIISAVPISIIETYVSVERVRRKVGNVLVTYVIMATSTIVMSYLLMTRIGLVGVGIGWLIGTGIAALVVTTRQVRFILEM</sequence>
<keyword evidence="5 6" id="KW-0472">Membrane</keyword>
<feature type="transmembrane region" description="Helical" evidence="6">
    <location>
        <begin position="166"/>
        <end position="189"/>
    </location>
</feature>
<feature type="transmembrane region" description="Helical" evidence="6">
    <location>
        <begin position="209"/>
        <end position="242"/>
    </location>
</feature>
<dbReference type="PANTHER" id="PTHR30250">
    <property type="entry name" value="PST FAMILY PREDICTED COLANIC ACID TRANSPORTER"/>
    <property type="match status" value="1"/>
</dbReference>